<dbReference type="PANTHER" id="PTHR10192">
    <property type="entry name" value="MOLYBDOPTERIN BIOSYNTHESIS PROTEIN"/>
    <property type="match status" value="1"/>
</dbReference>
<reference evidence="2 3" key="1">
    <citation type="journal article" date="2005" name="Nature">
        <title>The map-based sequence of the rice genome.</title>
        <authorList>
            <consortium name="International rice genome sequencing project (IRGSP)"/>
            <person name="Matsumoto T."/>
            <person name="Wu J."/>
            <person name="Kanamori H."/>
            <person name="Katayose Y."/>
            <person name="Fujisawa M."/>
            <person name="Namiki N."/>
            <person name="Mizuno H."/>
            <person name="Yamamoto K."/>
            <person name="Antonio B.A."/>
            <person name="Baba T."/>
            <person name="Sakata K."/>
            <person name="Nagamura Y."/>
            <person name="Aoki H."/>
            <person name="Arikawa K."/>
            <person name="Arita K."/>
            <person name="Bito T."/>
            <person name="Chiden Y."/>
            <person name="Fujitsuka N."/>
            <person name="Fukunaka R."/>
            <person name="Hamada M."/>
            <person name="Harada C."/>
            <person name="Hayashi A."/>
            <person name="Hijishita S."/>
            <person name="Honda M."/>
            <person name="Hosokawa S."/>
            <person name="Ichikawa Y."/>
            <person name="Idonuma A."/>
            <person name="Iijima M."/>
            <person name="Ikeda M."/>
            <person name="Ikeno M."/>
            <person name="Ito K."/>
            <person name="Ito S."/>
            <person name="Ito T."/>
            <person name="Ito Y."/>
            <person name="Ito Y."/>
            <person name="Iwabuchi A."/>
            <person name="Kamiya K."/>
            <person name="Karasawa W."/>
            <person name="Kurita K."/>
            <person name="Katagiri S."/>
            <person name="Kikuta A."/>
            <person name="Kobayashi H."/>
            <person name="Kobayashi N."/>
            <person name="Machita K."/>
            <person name="Maehara T."/>
            <person name="Masukawa M."/>
            <person name="Mizubayashi T."/>
            <person name="Mukai Y."/>
            <person name="Nagasaki H."/>
            <person name="Nagata Y."/>
            <person name="Naito S."/>
            <person name="Nakashima M."/>
            <person name="Nakama Y."/>
            <person name="Nakamichi Y."/>
            <person name="Nakamura M."/>
            <person name="Meguro A."/>
            <person name="Negishi M."/>
            <person name="Ohta I."/>
            <person name="Ohta T."/>
            <person name="Okamoto M."/>
            <person name="Ono N."/>
            <person name="Saji S."/>
            <person name="Sakaguchi M."/>
            <person name="Sakai K."/>
            <person name="Shibata M."/>
            <person name="Shimokawa T."/>
            <person name="Song J."/>
            <person name="Takazaki Y."/>
            <person name="Terasawa K."/>
            <person name="Tsugane M."/>
            <person name="Tsuji K."/>
            <person name="Ueda S."/>
            <person name="Waki K."/>
            <person name="Yamagata H."/>
            <person name="Yamamoto M."/>
            <person name="Yamamoto S."/>
            <person name="Yamane H."/>
            <person name="Yoshiki S."/>
            <person name="Yoshihara R."/>
            <person name="Yukawa K."/>
            <person name="Zhong H."/>
            <person name="Yano M."/>
            <person name="Yuan Q."/>
            <person name="Ouyang S."/>
            <person name="Liu J."/>
            <person name="Jones K.M."/>
            <person name="Gansberger K."/>
            <person name="Moffat K."/>
            <person name="Hill J."/>
            <person name="Bera J."/>
            <person name="Fadrosh D."/>
            <person name="Jin S."/>
            <person name="Johri S."/>
            <person name="Kim M."/>
            <person name="Overton L."/>
            <person name="Reardon M."/>
            <person name="Tsitrin T."/>
            <person name="Vuong H."/>
            <person name="Weaver B."/>
            <person name="Ciecko A."/>
            <person name="Tallon L."/>
            <person name="Jackson J."/>
            <person name="Pai G."/>
            <person name="Aken S.V."/>
            <person name="Utterback T."/>
            <person name="Reidmuller S."/>
            <person name="Feldblyum T."/>
            <person name="Hsiao J."/>
            <person name="Zismann V."/>
            <person name="Iobst S."/>
            <person name="de Vazeille A.R."/>
            <person name="Buell C.R."/>
            <person name="Ying K."/>
            <person name="Li Y."/>
            <person name="Lu T."/>
            <person name="Huang Y."/>
            <person name="Zhao Q."/>
            <person name="Feng Q."/>
            <person name="Zhang L."/>
            <person name="Zhu J."/>
            <person name="Weng Q."/>
            <person name="Mu J."/>
            <person name="Lu Y."/>
            <person name="Fan D."/>
            <person name="Liu Y."/>
            <person name="Guan J."/>
            <person name="Zhang Y."/>
            <person name="Yu S."/>
            <person name="Liu X."/>
            <person name="Zhang Y."/>
            <person name="Hong G."/>
            <person name="Han B."/>
            <person name="Choisne N."/>
            <person name="Demange N."/>
            <person name="Orjeda G."/>
            <person name="Samain S."/>
            <person name="Cattolico L."/>
            <person name="Pelletier E."/>
            <person name="Couloux A."/>
            <person name="Segurens B."/>
            <person name="Wincker P."/>
            <person name="D'Hont A."/>
            <person name="Scarpelli C."/>
            <person name="Weissenbach J."/>
            <person name="Salanoubat M."/>
            <person name="Quetier F."/>
            <person name="Yu Y."/>
            <person name="Kim H.R."/>
            <person name="Rambo T."/>
            <person name="Currie J."/>
            <person name="Collura K."/>
            <person name="Luo M."/>
            <person name="Yang T."/>
            <person name="Ammiraju J.S.S."/>
            <person name="Engler F."/>
            <person name="Soderlund C."/>
            <person name="Wing R.A."/>
            <person name="Palmer L.E."/>
            <person name="de la Bastide M."/>
            <person name="Spiegel L."/>
            <person name="Nascimento L."/>
            <person name="Zutavern T."/>
            <person name="O'Shaughnessy A."/>
            <person name="Dike S."/>
            <person name="Dedhia N."/>
            <person name="Preston R."/>
            <person name="Balija V."/>
            <person name="McCombie W.R."/>
            <person name="Chow T."/>
            <person name="Chen H."/>
            <person name="Chung M."/>
            <person name="Chen C."/>
            <person name="Shaw J."/>
            <person name="Wu H."/>
            <person name="Hsiao K."/>
            <person name="Chao Y."/>
            <person name="Chu M."/>
            <person name="Cheng C."/>
            <person name="Hour A."/>
            <person name="Lee P."/>
            <person name="Lin S."/>
            <person name="Lin Y."/>
            <person name="Liou J."/>
            <person name="Liu S."/>
            <person name="Hsing Y."/>
            <person name="Raghuvanshi S."/>
            <person name="Mohanty A."/>
            <person name="Bharti A.K."/>
            <person name="Gaur A."/>
            <person name="Gupta V."/>
            <person name="Kumar D."/>
            <person name="Ravi V."/>
            <person name="Vij S."/>
            <person name="Kapur A."/>
            <person name="Khurana P."/>
            <person name="Khurana P."/>
            <person name="Khurana J.P."/>
            <person name="Tyagi A.K."/>
            <person name="Gaikwad K."/>
            <person name="Singh A."/>
            <person name="Dalal V."/>
            <person name="Srivastava S."/>
            <person name="Dixit A."/>
            <person name="Pal A.K."/>
            <person name="Ghazi I.A."/>
            <person name="Yadav M."/>
            <person name="Pandit A."/>
            <person name="Bhargava A."/>
            <person name="Sureshbabu K."/>
            <person name="Batra K."/>
            <person name="Sharma T.R."/>
            <person name="Mohapatra T."/>
            <person name="Singh N.K."/>
            <person name="Messing J."/>
            <person name="Nelson A.B."/>
            <person name="Fuks G."/>
            <person name="Kavchok S."/>
            <person name="Keizer G."/>
            <person name="Linton E."/>
            <person name="Llaca V."/>
            <person name="Song R."/>
            <person name="Tanyolac B."/>
            <person name="Young S."/>
            <person name="Ho-Il K."/>
            <person name="Hahn J.H."/>
            <person name="Sangsakoo G."/>
            <person name="Vanavichit A."/>
            <person name="de Mattos Luiz.A.T."/>
            <person name="Zimmer P.D."/>
            <person name="Malone G."/>
            <person name="Dellagostin O."/>
            <person name="de Oliveira A.C."/>
            <person name="Bevan M."/>
            <person name="Bancroft I."/>
            <person name="Minx P."/>
            <person name="Cordum H."/>
            <person name="Wilson R."/>
            <person name="Cheng Z."/>
            <person name="Jin W."/>
            <person name="Jiang J."/>
            <person name="Leong S.A."/>
            <person name="Iwama H."/>
            <person name="Gojobori T."/>
            <person name="Itoh T."/>
            <person name="Niimura Y."/>
            <person name="Fujii Y."/>
            <person name="Habara T."/>
            <person name="Sakai H."/>
            <person name="Sato Y."/>
            <person name="Wilson G."/>
            <person name="Kumar K."/>
            <person name="McCouch S."/>
            <person name="Juretic N."/>
            <person name="Hoen D."/>
            <person name="Wright S."/>
            <person name="Bruskiewich R."/>
            <person name="Bureau T."/>
            <person name="Miyao A."/>
            <person name="Hirochika H."/>
            <person name="Nishikawa T."/>
            <person name="Kadowaki K."/>
            <person name="Sugiura M."/>
            <person name="Burr B."/>
            <person name="Sasaki T."/>
        </authorList>
    </citation>
    <scope>NUCLEOTIDE SEQUENCE [LARGE SCALE GENOMIC DNA]</scope>
    <source>
        <strain evidence="3">cv. Nipponbare</strain>
    </source>
</reference>
<keyword evidence="1" id="KW-0500">Molybdenum</keyword>
<dbReference type="Gene3D" id="3.90.105.10">
    <property type="entry name" value="Molybdopterin biosynthesis moea protein, domain 2"/>
    <property type="match status" value="1"/>
</dbReference>
<dbReference type="AlphaFoldDB" id="A0A0P0WG72"/>
<name>A0A0P0WG72_ORYSJ</name>
<keyword evidence="1" id="KW-0501">Molybdenum cofactor biosynthesis</keyword>
<comment type="function">
    <text evidence="1">Catalyzes two steps in the biosynthesis of the molybdenum cofactor. In the first step, molybdopterin is adenylated. Subsequently, molybdate is inserted into adenylated molybdopterin and AMP is released.</text>
</comment>
<dbReference type="EC" id="2.10.1.1" evidence="1"/>
<evidence type="ECO:0000313" key="2">
    <source>
        <dbReference type="EMBL" id="BAH92860.1"/>
    </source>
</evidence>
<dbReference type="Gene3D" id="3.40.980.10">
    <property type="entry name" value="MoaB/Mog-like domain"/>
    <property type="match status" value="1"/>
</dbReference>
<accession>A0A0P0WG72</accession>
<keyword evidence="1" id="KW-0460">Magnesium</keyword>
<dbReference type="InterPro" id="IPR038987">
    <property type="entry name" value="MoeA-like"/>
</dbReference>
<dbReference type="EC" id="2.7.7.75" evidence="1"/>
<keyword evidence="1" id="KW-0808">Transferase</keyword>
<dbReference type="GO" id="GO:0046872">
    <property type="term" value="F:metal ion binding"/>
    <property type="evidence" value="ECO:0007669"/>
    <property type="project" value="UniProtKB-UniRule"/>
</dbReference>
<dbReference type="Gramene" id="Os04t0661600-01">
    <property type="protein sequence ID" value="Os04t0661600-01"/>
    <property type="gene ID" value="Os04g0661600"/>
</dbReference>
<dbReference type="GO" id="GO:0006777">
    <property type="term" value="P:Mo-molybdopterin cofactor biosynthetic process"/>
    <property type="evidence" value="ECO:0007669"/>
    <property type="project" value="UniProtKB-UniRule"/>
</dbReference>
<dbReference type="Proteomes" id="UP000000763">
    <property type="component" value="Chromosome 4"/>
</dbReference>
<evidence type="ECO:0000313" key="3">
    <source>
        <dbReference type="Proteomes" id="UP000000763"/>
    </source>
</evidence>
<dbReference type="SMR" id="A0A0P0WG72"/>
<dbReference type="GO" id="GO:0005524">
    <property type="term" value="F:ATP binding"/>
    <property type="evidence" value="ECO:0007669"/>
    <property type="project" value="UniProtKB-UniRule"/>
</dbReference>
<comment type="cofactor">
    <cofactor evidence="1">
        <name>Mg(2+)</name>
        <dbReference type="ChEBI" id="CHEBI:18420"/>
    </cofactor>
</comment>
<dbReference type="KEGG" id="dosa:Os04g0661600"/>
<dbReference type="GO" id="GO:0061599">
    <property type="term" value="F:molybdopterin molybdotransferase activity"/>
    <property type="evidence" value="ECO:0007669"/>
    <property type="project" value="UniProtKB-UniRule"/>
</dbReference>
<comment type="catalytic activity">
    <reaction evidence="1">
        <text>adenylyl-molybdopterin + molybdate = Mo-molybdopterin + AMP + H(+)</text>
        <dbReference type="Rhea" id="RHEA:35047"/>
        <dbReference type="ChEBI" id="CHEBI:15378"/>
        <dbReference type="ChEBI" id="CHEBI:36264"/>
        <dbReference type="ChEBI" id="CHEBI:62727"/>
        <dbReference type="ChEBI" id="CHEBI:71302"/>
        <dbReference type="ChEBI" id="CHEBI:456215"/>
    </reaction>
</comment>
<dbReference type="SUPFAM" id="SSF63882">
    <property type="entry name" value="MoeA N-terminal region -like"/>
    <property type="match status" value="1"/>
</dbReference>
<sequence>MQCSSNIQLGCDIQKDSVVLKSSEHIGPAEIGLLATVGVTTVKVYRRPTIAVFSTGDELVEPATASLSRDS</sequence>
<organism evidence="2 3">
    <name type="scientific">Oryza sativa subsp. japonica</name>
    <name type="common">Rice</name>
    <dbReference type="NCBI Taxonomy" id="39947"/>
    <lineage>
        <taxon>Eukaryota</taxon>
        <taxon>Viridiplantae</taxon>
        <taxon>Streptophyta</taxon>
        <taxon>Embryophyta</taxon>
        <taxon>Tracheophyta</taxon>
        <taxon>Spermatophyta</taxon>
        <taxon>Magnoliopsida</taxon>
        <taxon>Liliopsida</taxon>
        <taxon>Poales</taxon>
        <taxon>Poaceae</taxon>
        <taxon>BOP clade</taxon>
        <taxon>Oryzoideae</taxon>
        <taxon>Oryzeae</taxon>
        <taxon>Oryzinae</taxon>
        <taxon>Oryza</taxon>
        <taxon>Oryza sativa</taxon>
    </lineage>
</organism>
<dbReference type="GO" id="GO:0061598">
    <property type="term" value="F:molybdopterin adenylyltransferase activity"/>
    <property type="evidence" value="ECO:0007669"/>
    <property type="project" value="UniProtKB-UniRule"/>
</dbReference>
<dbReference type="UniPathway" id="UPA00344"/>
<protein>
    <recommendedName>
        <fullName evidence="1">Molybdopterin biosynthesis protein CNX1</fullName>
    </recommendedName>
    <alternativeName>
        <fullName evidence="1">Molybdenum cofactor biosynthesis enzyme CNX1</fullName>
    </alternativeName>
    <domain>
        <recommendedName>
            <fullName evidence="1">Molybdopterin molybdenumtransferase</fullName>
            <shortName evidence="1">MPT Mo-transferase</shortName>
            <ecNumber evidence="1">2.10.1.1</ecNumber>
        </recommendedName>
        <alternativeName>
            <fullName evidence="1">Domain E</fullName>
        </alternativeName>
    </domain>
    <domain>
        <recommendedName>
            <fullName evidence="1">Molybdopterin adenylyltransferase</fullName>
            <shortName evidence="1">MPT adenylyltransferase</shortName>
            <ecNumber evidence="1">2.7.7.75</ecNumber>
        </recommendedName>
        <alternativeName>
            <fullName evidence="1">Domain G</fullName>
        </alternativeName>
    </domain>
</protein>
<dbReference type="InterPro" id="IPR036425">
    <property type="entry name" value="MoaB/Mog-like_dom_sf"/>
</dbReference>
<comment type="pathway">
    <text evidence="1">Cofactor biosynthesis; molybdopterin biosynthesis.</text>
</comment>
<dbReference type="EMBL" id="AP008210">
    <property type="protein sequence ID" value="BAH92860.1"/>
    <property type="molecule type" value="Genomic_DNA"/>
</dbReference>
<dbReference type="InterPro" id="IPR036135">
    <property type="entry name" value="MoeA_linker/N_sf"/>
</dbReference>
<comment type="similarity">
    <text evidence="1">Belongs to the MoeA family.</text>
</comment>
<keyword evidence="1" id="KW-0479">Metal-binding</keyword>
<comment type="catalytic activity">
    <reaction evidence="1">
        <text>molybdopterin + ATP + H(+) = adenylyl-molybdopterin + diphosphate</text>
        <dbReference type="Rhea" id="RHEA:31331"/>
        <dbReference type="ChEBI" id="CHEBI:15378"/>
        <dbReference type="ChEBI" id="CHEBI:30616"/>
        <dbReference type="ChEBI" id="CHEBI:33019"/>
        <dbReference type="ChEBI" id="CHEBI:58698"/>
        <dbReference type="ChEBI" id="CHEBI:62727"/>
    </reaction>
</comment>
<reference evidence="3" key="2">
    <citation type="journal article" date="2008" name="Nucleic Acids Res.">
        <title>The rice annotation project database (RAP-DB): 2008 update.</title>
        <authorList>
            <consortium name="The rice annotation project (RAP)"/>
        </authorList>
    </citation>
    <scope>GENOME REANNOTATION</scope>
    <source>
        <strain evidence="3">cv. Nipponbare</strain>
    </source>
</reference>
<dbReference type="PANTHER" id="PTHR10192:SF5">
    <property type="entry name" value="GEPHYRIN"/>
    <property type="match status" value="1"/>
</dbReference>
<gene>
    <name evidence="2" type="ordered locus">Os04g0661600</name>
</gene>
<proteinExistence type="inferred from homology"/>
<evidence type="ECO:0000256" key="1">
    <source>
        <dbReference type="RuleBase" id="RU365090"/>
    </source>
</evidence>